<reference evidence="4 5" key="1">
    <citation type="journal article" date="2019" name="Genome Biol. Evol.">
        <title>Genomic Plasticity Mediated by Transposable Elements in the Plant Pathogenic Fungus Colletotrichum higginsianum.</title>
        <authorList>
            <person name="Tsushima A."/>
            <person name="Gan P."/>
            <person name="Kumakura N."/>
            <person name="Narusaka M."/>
            <person name="Takano Y."/>
            <person name="Narusaka Y."/>
            <person name="Shirasu K."/>
        </authorList>
    </citation>
    <scope>NUCLEOTIDE SEQUENCE [LARGE SCALE GENOMIC DNA]</scope>
    <source>
        <strain evidence="4 5">MAFF305635-RFP</strain>
    </source>
</reference>
<feature type="domain" description="Beta-lactamase-like ARB-00930-like C-terminal" evidence="3">
    <location>
        <begin position="405"/>
        <end position="539"/>
    </location>
</feature>
<feature type="domain" description="Beta-lactamase-related" evidence="2">
    <location>
        <begin position="96"/>
        <end position="383"/>
    </location>
</feature>
<dbReference type="SUPFAM" id="SSF56601">
    <property type="entry name" value="beta-lactamase/transpeptidase-like"/>
    <property type="match status" value="1"/>
</dbReference>
<dbReference type="PANTHER" id="PTHR22935:SF97">
    <property type="entry name" value="BETA-LACTAMASE-RELATED DOMAIN-CONTAINING PROTEIN"/>
    <property type="match status" value="1"/>
</dbReference>
<comment type="caution">
    <text evidence="4">The sequence shown here is derived from an EMBL/GenBank/DDBJ whole genome shotgun (WGS) entry which is preliminary data.</text>
</comment>
<dbReference type="Pfam" id="PF26335">
    <property type="entry name" value="ARB_00930_C"/>
    <property type="match status" value="1"/>
</dbReference>
<accession>A0A4T0VD44</accession>
<feature type="chain" id="PRO_5020487763" evidence="1">
    <location>
        <begin position="23"/>
        <end position="540"/>
    </location>
</feature>
<sequence length="540" mass="57077">MRQTLPLASAVALISLTPTAVADTPPYQPCPLLRAYYPAPTISKEAETVKSFAADFTSLFDHLIESNGSEDFGAVTPNTTSFSVVLFTGSETIDDDPIFFEYHYTAPNAPKNSTVDENTIFPLGTLTQLFTVYSWLVEVGDGHWGTSITVFLPELNHASATDLAVEWNDITVGALASHMSGLARDSHACILSQPCSRADHIRNIGGQAPLFFPDTTPVVSNAAFQLLALALEAHSGNRTFEQVLSTEVFEPLGMTNSGLLTLAENTQIFAQDLNGSAIGEPGALAMLSTAADLASAGHAMLSSRLISPAATRRWLQPVADTSNLRNAVGRPWEIYHAGRQANSSIVDVFTKTGSIGHYASYFGLAPDLYAGFAILAHDAEAARGPDLNVYADIVSLAVAQLQELAAAEMAARYAGTFVGPAGAATFTVSGDGPGLVVSRLEAGEVDLRAEIAAAAGVGLEDLDFRLYPSNVATETRHQFVAVFQDKGAPVDMGTPTCITWQDVGPLGLTFDVRVVFDIDMSGKATNVTLAGGSLSLTRVA</sequence>
<dbReference type="InterPro" id="IPR058664">
    <property type="entry name" value="ARB_00930-like_C"/>
</dbReference>
<dbReference type="PANTHER" id="PTHR22935">
    <property type="entry name" value="PENICILLIN-BINDING PROTEIN"/>
    <property type="match status" value="1"/>
</dbReference>
<dbReference type="OrthoDB" id="10250282at2759"/>
<evidence type="ECO:0000313" key="4">
    <source>
        <dbReference type="EMBL" id="TIC89565.1"/>
    </source>
</evidence>
<proteinExistence type="predicted"/>
<evidence type="ECO:0000259" key="3">
    <source>
        <dbReference type="Pfam" id="PF26335"/>
    </source>
</evidence>
<gene>
    <name evidence="4" type="ORF">CH35J_012768</name>
</gene>
<keyword evidence="1" id="KW-0732">Signal</keyword>
<feature type="signal peptide" evidence="1">
    <location>
        <begin position="1"/>
        <end position="22"/>
    </location>
</feature>
<organism evidence="4 5">
    <name type="scientific">Colletotrichum higginsianum</name>
    <dbReference type="NCBI Taxonomy" id="80884"/>
    <lineage>
        <taxon>Eukaryota</taxon>
        <taxon>Fungi</taxon>
        <taxon>Dikarya</taxon>
        <taxon>Ascomycota</taxon>
        <taxon>Pezizomycotina</taxon>
        <taxon>Sordariomycetes</taxon>
        <taxon>Hypocreomycetidae</taxon>
        <taxon>Glomerellales</taxon>
        <taxon>Glomerellaceae</taxon>
        <taxon>Colletotrichum</taxon>
        <taxon>Colletotrichum destructivum species complex</taxon>
    </lineage>
</organism>
<dbReference type="Proteomes" id="UP000305883">
    <property type="component" value="Unassembled WGS sequence"/>
</dbReference>
<evidence type="ECO:0000259" key="2">
    <source>
        <dbReference type="Pfam" id="PF00144"/>
    </source>
</evidence>
<dbReference type="Gene3D" id="3.40.710.10">
    <property type="entry name" value="DD-peptidase/beta-lactamase superfamily"/>
    <property type="match status" value="1"/>
</dbReference>
<dbReference type="Pfam" id="PF00144">
    <property type="entry name" value="Beta-lactamase"/>
    <property type="match status" value="1"/>
</dbReference>
<dbReference type="InterPro" id="IPR001466">
    <property type="entry name" value="Beta-lactam-related"/>
</dbReference>
<evidence type="ECO:0000313" key="5">
    <source>
        <dbReference type="Proteomes" id="UP000305883"/>
    </source>
</evidence>
<dbReference type="EMBL" id="MWPZ01000015">
    <property type="protein sequence ID" value="TIC89565.1"/>
    <property type="molecule type" value="Genomic_DNA"/>
</dbReference>
<evidence type="ECO:0000256" key="1">
    <source>
        <dbReference type="SAM" id="SignalP"/>
    </source>
</evidence>
<dbReference type="AlphaFoldDB" id="A0A4T0VD44"/>
<name>A0A4T0VD44_9PEZI</name>
<dbReference type="InterPro" id="IPR012338">
    <property type="entry name" value="Beta-lactam/transpept-like"/>
</dbReference>
<protein>
    <submittedName>
        <fullName evidence="4">Beta-lactamase-like protein</fullName>
    </submittedName>
</protein>
<dbReference type="InterPro" id="IPR051478">
    <property type="entry name" value="Beta-lactamase-like_AB/R"/>
</dbReference>